<dbReference type="GO" id="GO:0016020">
    <property type="term" value="C:membrane"/>
    <property type="evidence" value="ECO:0007669"/>
    <property type="project" value="UniProtKB-SubCell"/>
</dbReference>
<organism evidence="5 6">
    <name type="scientific">Kwoniella shandongensis</name>
    <dbReference type="NCBI Taxonomy" id="1734106"/>
    <lineage>
        <taxon>Eukaryota</taxon>
        <taxon>Fungi</taxon>
        <taxon>Dikarya</taxon>
        <taxon>Basidiomycota</taxon>
        <taxon>Agaricomycotina</taxon>
        <taxon>Tremellomycetes</taxon>
        <taxon>Tremellales</taxon>
        <taxon>Cryptococcaceae</taxon>
        <taxon>Kwoniella</taxon>
    </lineage>
</organism>
<keyword evidence="6" id="KW-1185">Reference proteome</keyword>
<dbReference type="SUPFAM" id="SSF161084">
    <property type="entry name" value="MAPEG domain-like"/>
    <property type="match status" value="1"/>
</dbReference>
<sequence>MSFITLPSAFPVVGLPIVGAFMLNAFQQTTVTRLRKEAGVAYPNAYASDAEALKDIKKMKFNCAQRAHANTIENIPYVFALFAFFSVFHPKVASASMLIWIAGRVSYTIGYVSGDPKKRVGPAYFASYLGLATLFFGSAYIAVQKTYQNYV</sequence>
<dbReference type="OrthoDB" id="410651at2759"/>
<keyword evidence="3" id="KW-1133">Transmembrane helix</keyword>
<evidence type="ECO:0000256" key="3">
    <source>
        <dbReference type="ARBA" id="ARBA00022989"/>
    </source>
</evidence>
<comment type="subcellular location">
    <subcellularLocation>
        <location evidence="1">Membrane</location>
        <topology evidence="1">Multi-pass membrane protein</topology>
    </subcellularLocation>
</comment>
<dbReference type="GO" id="GO:0004364">
    <property type="term" value="F:glutathione transferase activity"/>
    <property type="evidence" value="ECO:0007669"/>
    <property type="project" value="TreeGrafter"/>
</dbReference>
<dbReference type="InterPro" id="IPR050997">
    <property type="entry name" value="MAPEG"/>
</dbReference>
<dbReference type="GO" id="GO:0005635">
    <property type="term" value="C:nuclear envelope"/>
    <property type="evidence" value="ECO:0007669"/>
    <property type="project" value="TreeGrafter"/>
</dbReference>
<dbReference type="AlphaFoldDB" id="A0A5M6C762"/>
<reference evidence="5" key="2">
    <citation type="submission" date="2024-01" db="EMBL/GenBank/DDBJ databases">
        <title>Comparative genomics of Cryptococcus and Kwoniella reveals pathogenesis evolution and contrasting modes of karyotype evolution via chromosome fusion or intercentromeric recombination.</title>
        <authorList>
            <person name="Coelho M.A."/>
            <person name="David-Palma M."/>
            <person name="Shea T."/>
            <person name="Bowers K."/>
            <person name="McGinley-Smith S."/>
            <person name="Mohammad A.W."/>
            <person name="Gnirke A."/>
            <person name="Yurkov A.M."/>
            <person name="Nowrousian M."/>
            <person name="Sun S."/>
            <person name="Cuomo C.A."/>
            <person name="Heitman J."/>
        </authorList>
    </citation>
    <scope>NUCLEOTIDE SEQUENCE</scope>
    <source>
        <strain evidence="5">CBS 12478</strain>
    </source>
</reference>
<dbReference type="Proteomes" id="UP000322225">
    <property type="component" value="Chromosome 13"/>
</dbReference>
<protein>
    <submittedName>
        <fullName evidence="5">Uncharacterized protein</fullName>
    </submittedName>
</protein>
<dbReference type="PANTHER" id="PTHR10250">
    <property type="entry name" value="MICROSOMAL GLUTATHIONE S-TRANSFERASE"/>
    <property type="match status" value="1"/>
</dbReference>
<dbReference type="InterPro" id="IPR001129">
    <property type="entry name" value="Membr-assoc_MAPEG"/>
</dbReference>
<evidence type="ECO:0000256" key="1">
    <source>
        <dbReference type="ARBA" id="ARBA00004141"/>
    </source>
</evidence>
<dbReference type="Pfam" id="PF01124">
    <property type="entry name" value="MAPEG"/>
    <property type="match status" value="1"/>
</dbReference>
<evidence type="ECO:0000256" key="4">
    <source>
        <dbReference type="ARBA" id="ARBA00023136"/>
    </source>
</evidence>
<dbReference type="PANTHER" id="PTHR10250:SF26">
    <property type="entry name" value="GLUTATHIONE S-TRANSFERASE 3, MITOCHONDRIAL"/>
    <property type="match status" value="1"/>
</dbReference>
<keyword evidence="2" id="KW-0812">Transmembrane</keyword>
<keyword evidence="4" id="KW-0472">Membrane</keyword>
<evidence type="ECO:0000256" key="2">
    <source>
        <dbReference type="ARBA" id="ARBA00022692"/>
    </source>
</evidence>
<dbReference type="KEGG" id="ksn:43586192"/>
<dbReference type="RefSeq" id="XP_031863639.1">
    <property type="nucleotide sequence ID" value="XM_032002082.1"/>
</dbReference>
<dbReference type="GO" id="GO:0005783">
    <property type="term" value="C:endoplasmic reticulum"/>
    <property type="evidence" value="ECO:0007669"/>
    <property type="project" value="TreeGrafter"/>
</dbReference>
<evidence type="ECO:0000313" key="6">
    <source>
        <dbReference type="Proteomes" id="UP000322225"/>
    </source>
</evidence>
<name>A0A5M6C762_9TREE</name>
<gene>
    <name evidence="5" type="ORF">CI109_106853</name>
</gene>
<proteinExistence type="predicted"/>
<accession>A0A5M6C762</accession>
<dbReference type="GO" id="GO:0004602">
    <property type="term" value="F:glutathione peroxidase activity"/>
    <property type="evidence" value="ECO:0007669"/>
    <property type="project" value="TreeGrafter"/>
</dbReference>
<dbReference type="InterPro" id="IPR023352">
    <property type="entry name" value="MAPEG-like_dom_sf"/>
</dbReference>
<dbReference type="Gene3D" id="1.20.120.550">
    <property type="entry name" value="Membrane associated eicosanoid/glutathione metabolism-like domain"/>
    <property type="match status" value="1"/>
</dbReference>
<evidence type="ECO:0000313" key="5">
    <source>
        <dbReference type="EMBL" id="WWD22362.1"/>
    </source>
</evidence>
<reference evidence="5" key="1">
    <citation type="submission" date="2017-08" db="EMBL/GenBank/DDBJ databases">
        <authorList>
            <person name="Cuomo C."/>
            <person name="Billmyre B."/>
            <person name="Heitman J."/>
        </authorList>
    </citation>
    <scope>NUCLEOTIDE SEQUENCE</scope>
    <source>
        <strain evidence="5">CBS 12478</strain>
    </source>
</reference>
<dbReference type="GeneID" id="43586192"/>
<dbReference type="EMBL" id="CP144063">
    <property type="protein sequence ID" value="WWD22362.1"/>
    <property type="molecule type" value="Genomic_DNA"/>
</dbReference>